<sequence length="62" mass="6927">MNAIQNNHFQAALEPVFTLCIGRFDDIKARIQGKKRSKVGHLASIFNAVAAFLGHKRCLCKE</sequence>
<evidence type="ECO:0000313" key="1">
    <source>
        <dbReference type="EMBL" id="EEP67082.1"/>
    </source>
</evidence>
<dbReference type="HOGENOM" id="CLU_2898235_0_0_4"/>
<organism evidence="1 2">
    <name type="scientific">Kingella oralis ATCC 51147</name>
    <dbReference type="NCBI Taxonomy" id="629741"/>
    <lineage>
        <taxon>Bacteria</taxon>
        <taxon>Pseudomonadati</taxon>
        <taxon>Pseudomonadota</taxon>
        <taxon>Betaproteobacteria</taxon>
        <taxon>Neisseriales</taxon>
        <taxon>Neisseriaceae</taxon>
        <taxon>Kingella</taxon>
    </lineage>
</organism>
<dbReference type="AlphaFoldDB" id="C4GLT1"/>
<dbReference type="STRING" id="629741.GCWU000324_02654"/>
<protein>
    <submittedName>
        <fullName evidence="1">Uncharacterized protein</fullName>
    </submittedName>
</protein>
<gene>
    <name evidence="1" type="ORF">GCWU000324_02654</name>
</gene>
<keyword evidence="2" id="KW-1185">Reference proteome</keyword>
<comment type="caution">
    <text evidence="1">The sequence shown here is derived from an EMBL/GenBank/DDBJ whole genome shotgun (WGS) entry which is preliminary data.</text>
</comment>
<dbReference type="Proteomes" id="UP000003009">
    <property type="component" value="Unassembled WGS sequence"/>
</dbReference>
<accession>C4GLT1</accession>
<dbReference type="EMBL" id="ACJW02000005">
    <property type="protein sequence ID" value="EEP67082.1"/>
    <property type="molecule type" value="Genomic_DNA"/>
</dbReference>
<evidence type="ECO:0000313" key="2">
    <source>
        <dbReference type="Proteomes" id="UP000003009"/>
    </source>
</evidence>
<proteinExistence type="predicted"/>
<name>C4GLT1_9NEIS</name>
<reference evidence="1" key="1">
    <citation type="submission" date="2009-04" db="EMBL/GenBank/DDBJ databases">
        <authorList>
            <person name="Weinstock G."/>
            <person name="Sodergren E."/>
            <person name="Clifton S."/>
            <person name="Fulton L."/>
            <person name="Fulton B."/>
            <person name="Courtney L."/>
            <person name="Fronick C."/>
            <person name="Harrison M."/>
            <person name="Strong C."/>
            <person name="Farmer C."/>
            <person name="Delahaunty K."/>
            <person name="Markovic C."/>
            <person name="Hall O."/>
            <person name="Minx P."/>
            <person name="Tomlinson C."/>
            <person name="Mitreva M."/>
            <person name="Nelson J."/>
            <person name="Hou S."/>
            <person name="Wollam A."/>
            <person name="Pepin K.H."/>
            <person name="Johnson M."/>
            <person name="Bhonagiri V."/>
            <person name="Nash W.E."/>
            <person name="Warren W."/>
            <person name="Chinwalla A."/>
            <person name="Mardis E.R."/>
            <person name="Wilson R.K."/>
        </authorList>
    </citation>
    <scope>NUCLEOTIDE SEQUENCE [LARGE SCALE GENOMIC DNA]</scope>
    <source>
        <strain evidence="1">ATCC 51147</strain>
    </source>
</reference>